<gene>
    <name evidence="1" type="ORF">RRG08_011042</name>
</gene>
<name>A0AAE0YD51_9GAST</name>
<dbReference type="Proteomes" id="UP001283361">
    <property type="component" value="Unassembled WGS sequence"/>
</dbReference>
<reference evidence="1" key="1">
    <citation type="journal article" date="2023" name="G3 (Bethesda)">
        <title>A reference genome for the long-term kleptoplast-retaining sea slug Elysia crispata morphotype clarki.</title>
        <authorList>
            <person name="Eastman K.E."/>
            <person name="Pendleton A.L."/>
            <person name="Shaikh M.A."/>
            <person name="Suttiyut T."/>
            <person name="Ogas R."/>
            <person name="Tomko P."/>
            <person name="Gavelis G."/>
            <person name="Widhalm J.R."/>
            <person name="Wisecaver J.H."/>
        </authorList>
    </citation>
    <scope>NUCLEOTIDE SEQUENCE</scope>
    <source>
        <strain evidence="1">ECLA1</strain>
    </source>
</reference>
<proteinExistence type="predicted"/>
<accession>A0AAE0YD51</accession>
<dbReference type="EMBL" id="JAWDGP010006410">
    <property type="protein sequence ID" value="KAK3741659.1"/>
    <property type="molecule type" value="Genomic_DNA"/>
</dbReference>
<comment type="caution">
    <text evidence="1">The sequence shown here is derived from an EMBL/GenBank/DDBJ whole genome shotgun (WGS) entry which is preliminary data.</text>
</comment>
<keyword evidence="2" id="KW-1185">Reference proteome</keyword>
<evidence type="ECO:0000313" key="1">
    <source>
        <dbReference type="EMBL" id="KAK3741659.1"/>
    </source>
</evidence>
<organism evidence="1 2">
    <name type="scientific">Elysia crispata</name>
    <name type="common">lettuce slug</name>
    <dbReference type="NCBI Taxonomy" id="231223"/>
    <lineage>
        <taxon>Eukaryota</taxon>
        <taxon>Metazoa</taxon>
        <taxon>Spiralia</taxon>
        <taxon>Lophotrochozoa</taxon>
        <taxon>Mollusca</taxon>
        <taxon>Gastropoda</taxon>
        <taxon>Heterobranchia</taxon>
        <taxon>Euthyneura</taxon>
        <taxon>Panpulmonata</taxon>
        <taxon>Sacoglossa</taxon>
        <taxon>Placobranchoidea</taxon>
        <taxon>Plakobranchidae</taxon>
        <taxon>Elysia</taxon>
    </lineage>
</organism>
<evidence type="ECO:0000313" key="2">
    <source>
        <dbReference type="Proteomes" id="UP001283361"/>
    </source>
</evidence>
<dbReference type="AlphaFoldDB" id="A0AAE0YD51"/>
<sequence length="207" mass="22523">MLHKVRADLRTEALSHKTTDQVSEIKGAQALNSQTKRYARHSVVGSGQTECWTSLSTVWWALVRLSAGPVDESQHSVVGSGQTECWTSLSTVWWALHSVVDSGQTECWTSLSTVWWTLVRLSAGRVSAQCRGLCVVGSGQTECWTSLSTVWWTLVRLSAGRVSALRLAARILGQSRLQAAPRAVSVGHPPAQALAVKTVIDLCQREG</sequence>
<protein>
    <submittedName>
        <fullName evidence="1">Uncharacterized protein</fullName>
    </submittedName>
</protein>